<feature type="domain" description="Sulfatase N-terminal" evidence="3">
    <location>
        <begin position="5"/>
        <end position="135"/>
    </location>
</feature>
<dbReference type="SUPFAM" id="SSF53649">
    <property type="entry name" value="Alkaline phosphatase-like"/>
    <property type="match status" value="1"/>
</dbReference>
<proteinExistence type="inferred from homology"/>
<dbReference type="Gene3D" id="3.40.720.10">
    <property type="entry name" value="Alkaline Phosphatase, subunit A"/>
    <property type="match status" value="1"/>
</dbReference>
<evidence type="ECO:0000313" key="5">
    <source>
        <dbReference type="Proteomes" id="UP000010744"/>
    </source>
</evidence>
<name>A0ABQ0HXI3_GORRU</name>
<evidence type="ECO:0000313" key="4">
    <source>
        <dbReference type="EMBL" id="GAB86954.1"/>
    </source>
</evidence>
<evidence type="ECO:0000256" key="1">
    <source>
        <dbReference type="ARBA" id="ARBA00008779"/>
    </source>
</evidence>
<keyword evidence="5" id="KW-1185">Reference proteome</keyword>
<evidence type="ECO:0000256" key="2">
    <source>
        <dbReference type="ARBA" id="ARBA00022801"/>
    </source>
</evidence>
<dbReference type="InterPro" id="IPR050738">
    <property type="entry name" value="Sulfatase"/>
</dbReference>
<evidence type="ECO:0000259" key="3">
    <source>
        <dbReference type="Pfam" id="PF00884"/>
    </source>
</evidence>
<gene>
    <name evidence="4" type="ORF">GORBP_084_00290</name>
</gene>
<dbReference type="InterPro" id="IPR000917">
    <property type="entry name" value="Sulfatase_N"/>
</dbReference>
<comment type="caution">
    <text evidence="4">The sequence shown here is derived from an EMBL/GenBank/DDBJ whole genome shotgun (WGS) entry which is preliminary data.</text>
</comment>
<dbReference type="PANTHER" id="PTHR42693:SF53">
    <property type="entry name" value="ENDO-4-O-SULFATASE"/>
    <property type="match status" value="1"/>
</dbReference>
<dbReference type="Pfam" id="PF00884">
    <property type="entry name" value="Sulfatase"/>
    <property type="match status" value="1"/>
</dbReference>
<comment type="similarity">
    <text evidence="1">Belongs to the sulfatase family.</text>
</comment>
<dbReference type="InterPro" id="IPR017850">
    <property type="entry name" value="Alkaline_phosphatase_core_sf"/>
</dbReference>
<protein>
    <submittedName>
        <fullName evidence="4">Arylsulfatase</fullName>
    </submittedName>
</protein>
<sequence length="140" mass="16087">MIDQNEETDKPFFGYLAYTAVHDPLHVPDEALIQKYLNEYLDDNDFQAMRTERINRLADRGLISKDVATRWPAQTPEWDSLDQGQRRDLAYRMAVYAAMIDDVDQQIGRLTDRLRETGEYDNTLILLTSDNGAASASRTV</sequence>
<dbReference type="PANTHER" id="PTHR42693">
    <property type="entry name" value="ARYLSULFATASE FAMILY MEMBER"/>
    <property type="match status" value="1"/>
</dbReference>
<organism evidence="4 5">
    <name type="scientific">Gordonia rubripertincta NBRC 101908</name>
    <dbReference type="NCBI Taxonomy" id="1077975"/>
    <lineage>
        <taxon>Bacteria</taxon>
        <taxon>Bacillati</taxon>
        <taxon>Actinomycetota</taxon>
        <taxon>Actinomycetes</taxon>
        <taxon>Mycobacteriales</taxon>
        <taxon>Gordoniaceae</taxon>
        <taxon>Gordonia</taxon>
    </lineage>
</organism>
<dbReference type="Proteomes" id="UP000010744">
    <property type="component" value="Unassembled WGS sequence"/>
</dbReference>
<keyword evidence="2" id="KW-0378">Hydrolase</keyword>
<dbReference type="EMBL" id="BAHB01000084">
    <property type="protein sequence ID" value="GAB86954.1"/>
    <property type="molecule type" value="Genomic_DNA"/>
</dbReference>
<reference evidence="4 5" key="1">
    <citation type="submission" date="2012-08" db="EMBL/GenBank/DDBJ databases">
        <title>Whole genome shotgun sequence of Gordonia rubripertincta NBRC 101908.</title>
        <authorList>
            <person name="Takarada H."/>
            <person name="Hosoyama A."/>
            <person name="Tsuchikane K."/>
            <person name="Katsumata H."/>
            <person name="Baba S."/>
            <person name="Ohji S."/>
            <person name="Yamazaki S."/>
            <person name="Fujita N."/>
        </authorList>
    </citation>
    <scope>NUCLEOTIDE SEQUENCE [LARGE SCALE GENOMIC DNA]</scope>
    <source>
        <strain evidence="4 5">NBRC 101908</strain>
    </source>
</reference>
<accession>A0ABQ0HXI3</accession>